<dbReference type="InterPro" id="IPR013328">
    <property type="entry name" value="6PGD_dom2"/>
</dbReference>
<evidence type="ECO:0000256" key="3">
    <source>
        <dbReference type="ARBA" id="ARBA00016219"/>
    </source>
</evidence>
<dbReference type="Gene3D" id="1.10.1040.10">
    <property type="entry name" value="N-(1-d-carboxylethyl)-l-norvaline Dehydrogenase, domain 2"/>
    <property type="match status" value="1"/>
</dbReference>
<reference evidence="10 11" key="1">
    <citation type="submission" date="2018-05" db="EMBL/GenBank/DDBJ databases">
        <title>Brachybacterium sp. M1HQ-2T, whole genome shotgun sequence.</title>
        <authorList>
            <person name="Tuo L."/>
        </authorList>
    </citation>
    <scope>NUCLEOTIDE SEQUENCE [LARGE SCALE GENOMIC DNA]</scope>
    <source>
        <strain evidence="10 11">M1HQ-2</strain>
    </source>
</reference>
<dbReference type="InterPro" id="IPR036291">
    <property type="entry name" value="NAD(P)-bd_dom_sf"/>
</dbReference>
<dbReference type="InterPro" id="IPR000669">
    <property type="entry name" value="Mannitol_DH"/>
</dbReference>
<dbReference type="PANTHER" id="PTHR30524:SF0">
    <property type="entry name" value="ALTRONATE OXIDOREDUCTASE-RELATED"/>
    <property type="match status" value="1"/>
</dbReference>
<dbReference type="Proteomes" id="UP000245590">
    <property type="component" value="Unassembled WGS sequence"/>
</dbReference>
<evidence type="ECO:0000256" key="2">
    <source>
        <dbReference type="ARBA" id="ARBA00012939"/>
    </source>
</evidence>
<keyword evidence="5 7" id="KW-0520">NAD</keyword>
<comment type="similarity">
    <text evidence="1 7">Belongs to the mannitol dehydrogenase family.</text>
</comment>
<keyword evidence="4 7" id="KW-0560">Oxidoreductase</keyword>
<dbReference type="OrthoDB" id="271711at2"/>
<feature type="binding site" evidence="7">
    <location>
        <begin position="6"/>
        <end position="17"/>
    </location>
    <ligand>
        <name>NAD(+)</name>
        <dbReference type="ChEBI" id="CHEBI:57540"/>
    </ligand>
</feature>
<dbReference type="GO" id="GO:0005829">
    <property type="term" value="C:cytosol"/>
    <property type="evidence" value="ECO:0007669"/>
    <property type="project" value="TreeGrafter"/>
</dbReference>
<dbReference type="InterPro" id="IPR023028">
    <property type="entry name" value="Mannitol_1_phos_5_DH"/>
</dbReference>
<dbReference type="PRINTS" id="PR00084">
    <property type="entry name" value="MTLDHDRGNASE"/>
</dbReference>
<sequence>MATKKAVHFGAGNIGRGFVGLLLHEAGYEVVFADVADALIDSLDAADSYTVRTVGQEPTETVVDGFRAVNSAKDLDALTAEIASADIVTTAVGVHILRFVAPAIAAGLAARPDGAPRAAVMACENAINATDTLEQEIRANFAGEDLDERALFANTAVDRIVPVQDPAAGLDVTVEDFHEWAVDRTPFQGEEPDVPGITWVDDLIPYIERKLFTVNTGHATTAWLGWAAGYATIADAIEDASVEESVRAVLAETSALLIAKHGFDQETLQAYATKVLGRFHNRALPDPVERVGRAPLRKLSRHDRIVGPAAELAERGLEATALLDSLSAALAFTPEGDEEAAQLQEILRTQDAASATSTITGLEEGHPLFSQVTDRISRRQSAL</sequence>
<proteinExistence type="inferred from homology"/>
<dbReference type="EC" id="1.1.1.17" evidence="2 7"/>
<evidence type="ECO:0000259" key="9">
    <source>
        <dbReference type="Pfam" id="PF08125"/>
    </source>
</evidence>
<evidence type="ECO:0000256" key="1">
    <source>
        <dbReference type="ARBA" id="ARBA00006541"/>
    </source>
</evidence>
<evidence type="ECO:0000256" key="4">
    <source>
        <dbReference type="ARBA" id="ARBA00023002"/>
    </source>
</evidence>
<keyword evidence="11" id="KW-1185">Reference proteome</keyword>
<evidence type="ECO:0000313" key="11">
    <source>
        <dbReference type="Proteomes" id="UP000245590"/>
    </source>
</evidence>
<comment type="catalytic activity">
    <reaction evidence="6 7">
        <text>D-mannitol 1-phosphate + NAD(+) = beta-D-fructose 6-phosphate + NADH + H(+)</text>
        <dbReference type="Rhea" id="RHEA:19661"/>
        <dbReference type="ChEBI" id="CHEBI:15378"/>
        <dbReference type="ChEBI" id="CHEBI:57540"/>
        <dbReference type="ChEBI" id="CHEBI:57634"/>
        <dbReference type="ChEBI" id="CHEBI:57945"/>
        <dbReference type="ChEBI" id="CHEBI:61381"/>
        <dbReference type="EC" id="1.1.1.17"/>
    </reaction>
</comment>
<evidence type="ECO:0000259" key="8">
    <source>
        <dbReference type="Pfam" id="PF01232"/>
    </source>
</evidence>
<organism evidence="10 11">
    <name type="scientific">Brachybacterium endophyticum</name>
    <dbReference type="NCBI Taxonomy" id="2182385"/>
    <lineage>
        <taxon>Bacteria</taxon>
        <taxon>Bacillati</taxon>
        <taxon>Actinomycetota</taxon>
        <taxon>Actinomycetes</taxon>
        <taxon>Micrococcales</taxon>
        <taxon>Dermabacteraceae</taxon>
        <taxon>Brachybacterium</taxon>
    </lineage>
</organism>
<evidence type="ECO:0000256" key="6">
    <source>
        <dbReference type="ARBA" id="ARBA00048615"/>
    </source>
</evidence>
<accession>A0A2U2RJX7</accession>
<dbReference type="InterPro" id="IPR013131">
    <property type="entry name" value="Mannitol_DH_N"/>
</dbReference>
<feature type="domain" description="Mannitol dehydrogenase C-terminal" evidence="9">
    <location>
        <begin position="202"/>
        <end position="351"/>
    </location>
</feature>
<dbReference type="RefSeq" id="WP_109275929.1">
    <property type="nucleotide sequence ID" value="NZ_QFKX01000003.1"/>
</dbReference>
<dbReference type="GO" id="GO:0008926">
    <property type="term" value="F:mannitol-1-phosphate 5-dehydrogenase activity"/>
    <property type="evidence" value="ECO:0007669"/>
    <property type="project" value="UniProtKB-UniRule"/>
</dbReference>
<dbReference type="HAMAP" id="MF_00196">
    <property type="entry name" value="Mannitol_dehydrog"/>
    <property type="match status" value="1"/>
</dbReference>
<dbReference type="AlphaFoldDB" id="A0A2U2RJX7"/>
<evidence type="ECO:0000256" key="7">
    <source>
        <dbReference type="HAMAP-Rule" id="MF_00196"/>
    </source>
</evidence>
<protein>
    <recommendedName>
        <fullName evidence="3 7">Mannitol-1-phosphate 5-dehydrogenase</fullName>
        <ecNumber evidence="2 7">1.1.1.17</ecNumber>
    </recommendedName>
</protein>
<dbReference type="PANTHER" id="PTHR30524">
    <property type="entry name" value="MANNITOL-1-PHOSPHATE 5-DEHYDROGENASE"/>
    <property type="match status" value="1"/>
</dbReference>
<dbReference type="InterPro" id="IPR008927">
    <property type="entry name" value="6-PGluconate_DH-like_C_sf"/>
</dbReference>
<evidence type="ECO:0000256" key="5">
    <source>
        <dbReference type="ARBA" id="ARBA00023027"/>
    </source>
</evidence>
<dbReference type="SUPFAM" id="SSF51735">
    <property type="entry name" value="NAD(P)-binding Rossmann-fold domains"/>
    <property type="match status" value="1"/>
</dbReference>
<evidence type="ECO:0000313" key="10">
    <source>
        <dbReference type="EMBL" id="PWH06182.1"/>
    </source>
</evidence>
<dbReference type="Pfam" id="PF08125">
    <property type="entry name" value="Mannitol_dh_C"/>
    <property type="match status" value="1"/>
</dbReference>
<name>A0A2U2RJX7_9MICO</name>
<dbReference type="Pfam" id="PF01232">
    <property type="entry name" value="Mannitol_dh"/>
    <property type="match status" value="1"/>
</dbReference>
<dbReference type="GO" id="GO:0019592">
    <property type="term" value="P:mannitol catabolic process"/>
    <property type="evidence" value="ECO:0007669"/>
    <property type="project" value="TreeGrafter"/>
</dbReference>
<feature type="domain" description="Mannitol dehydrogenase N-terminal" evidence="8">
    <location>
        <begin position="5"/>
        <end position="194"/>
    </location>
</feature>
<comment type="caution">
    <text evidence="10">The sequence shown here is derived from an EMBL/GenBank/DDBJ whole genome shotgun (WGS) entry which is preliminary data.</text>
</comment>
<dbReference type="InterPro" id="IPR013118">
    <property type="entry name" value="Mannitol_DH_C"/>
</dbReference>
<dbReference type="EMBL" id="QFKX01000003">
    <property type="protein sequence ID" value="PWH06182.1"/>
    <property type="molecule type" value="Genomic_DNA"/>
</dbReference>
<dbReference type="NCBIfam" id="NF002652">
    <property type="entry name" value="PRK02318.2-5"/>
    <property type="match status" value="1"/>
</dbReference>
<gene>
    <name evidence="7" type="primary">mtlD</name>
    <name evidence="10" type="ORF">DEO23_10320</name>
</gene>
<dbReference type="Gene3D" id="3.40.50.720">
    <property type="entry name" value="NAD(P)-binding Rossmann-like Domain"/>
    <property type="match status" value="1"/>
</dbReference>
<dbReference type="SUPFAM" id="SSF48179">
    <property type="entry name" value="6-phosphogluconate dehydrogenase C-terminal domain-like"/>
    <property type="match status" value="1"/>
</dbReference>